<feature type="signal peptide" evidence="8">
    <location>
        <begin position="1"/>
        <end position="24"/>
    </location>
</feature>
<dbReference type="PANTHER" id="PTHR30026">
    <property type="entry name" value="OUTER MEMBRANE PROTEIN TOLC"/>
    <property type="match status" value="1"/>
</dbReference>
<dbReference type="PATRIC" id="fig|1111454.3.peg.1736"/>
<keyword evidence="3" id="KW-0813">Transport</keyword>
<keyword evidence="8" id="KW-0732">Signal</keyword>
<evidence type="ECO:0000256" key="7">
    <source>
        <dbReference type="ARBA" id="ARBA00023237"/>
    </source>
</evidence>
<dbReference type="Pfam" id="PF02321">
    <property type="entry name" value="OEP"/>
    <property type="match status" value="2"/>
</dbReference>
<evidence type="ECO:0000313" key="10">
    <source>
        <dbReference type="Proteomes" id="UP000017090"/>
    </source>
</evidence>
<dbReference type="EMBL" id="AWXA01000046">
    <property type="protein sequence ID" value="ERT58180.1"/>
    <property type="molecule type" value="Genomic_DNA"/>
</dbReference>
<keyword evidence="5" id="KW-0812">Transmembrane</keyword>
<sequence>MNKHLYTRILTAMVITSIGAAASAAAPVQPVALEQSVTANTQVAAGQADQAVRQAAAAKLIAERNADVPPALREELAQKIQQDMQKLAAKAAKQKEADPVIVVGHVASNQAVELNLPKTVQMALDYNRDIKMAHYSLKSAEYAIDEARASKMPQLDYTWSSSRSGGASTNPVNQFTNGLSLTLPLYTGGKAEGNIAVAQLSKTSAQEEILRVEQATKLNAISAYYGLLAYEELQDVYDESVTNLQGHVDNVSARYNVGTVAKVDVLSSDVSLANAKTDAVTAANNVANAEASLNNILGLPVQTKLVLADHRLPFNEYTISLEEAIDYAMKYRPDVLQAGLAVQEAEEAIGIAEAGHRPTVSIGASNGWKDTSFPGWDNRDWAITGGVSYSLYDGGATNAKIKEAKQSLLTARENEQKVRESVQLEVKKAYLNIRSAAQKVEATQTVINQAEENFKIQSVRYQAGVGINLDVLDAQLSLNEARTNNIQALYDYNVGIATLEQAMGVDVRSGVVIPSGTINTVVQ</sequence>
<dbReference type="SUPFAM" id="SSF56954">
    <property type="entry name" value="Outer membrane efflux proteins (OEP)"/>
    <property type="match status" value="1"/>
</dbReference>
<proteinExistence type="inferred from homology"/>
<dbReference type="InterPro" id="IPR003423">
    <property type="entry name" value="OMP_efflux"/>
</dbReference>
<dbReference type="GO" id="GO:0015562">
    <property type="term" value="F:efflux transmembrane transporter activity"/>
    <property type="evidence" value="ECO:0007669"/>
    <property type="project" value="InterPro"/>
</dbReference>
<dbReference type="STRING" id="1111454.HMPREF1250_0852"/>
<evidence type="ECO:0000256" key="8">
    <source>
        <dbReference type="SAM" id="SignalP"/>
    </source>
</evidence>
<evidence type="ECO:0000256" key="5">
    <source>
        <dbReference type="ARBA" id="ARBA00022692"/>
    </source>
</evidence>
<keyword evidence="6" id="KW-0472">Membrane</keyword>
<keyword evidence="7" id="KW-0998">Cell outer membrane</keyword>
<dbReference type="GO" id="GO:1990281">
    <property type="term" value="C:efflux pump complex"/>
    <property type="evidence" value="ECO:0007669"/>
    <property type="project" value="TreeGrafter"/>
</dbReference>
<dbReference type="Gene3D" id="1.20.1600.10">
    <property type="entry name" value="Outer membrane efflux proteins (OEP)"/>
    <property type="match status" value="1"/>
</dbReference>
<comment type="subcellular location">
    <subcellularLocation>
        <location evidence="1">Cell outer membrane</location>
    </subcellularLocation>
</comment>
<dbReference type="PANTHER" id="PTHR30026:SF20">
    <property type="entry name" value="OUTER MEMBRANE PROTEIN TOLC"/>
    <property type="match status" value="1"/>
</dbReference>
<evidence type="ECO:0000256" key="3">
    <source>
        <dbReference type="ARBA" id="ARBA00022448"/>
    </source>
</evidence>
<dbReference type="RefSeq" id="WP_023054191.1">
    <property type="nucleotide sequence ID" value="NZ_AWXA01000046.1"/>
</dbReference>
<dbReference type="GO" id="GO:0009279">
    <property type="term" value="C:cell outer membrane"/>
    <property type="evidence" value="ECO:0007669"/>
    <property type="project" value="UniProtKB-SubCell"/>
</dbReference>
<keyword evidence="10" id="KW-1185">Reference proteome</keyword>
<dbReference type="eggNOG" id="COG1538">
    <property type="taxonomic scope" value="Bacteria"/>
</dbReference>
<evidence type="ECO:0000256" key="4">
    <source>
        <dbReference type="ARBA" id="ARBA00022452"/>
    </source>
</evidence>
<protein>
    <submittedName>
        <fullName evidence="9">Type I secretion outer membrane protein, TolC family</fullName>
    </submittedName>
</protein>
<dbReference type="InterPro" id="IPR051906">
    <property type="entry name" value="TolC-like"/>
</dbReference>
<dbReference type="OrthoDB" id="6395775at2"/>
<dbReference type="Proteomes" id="UP000017090">
    <property type="component" value="Unassembled WGS sequence"/>
</dbReference>
<dbReference type="PIRSF" id="PIRSF001892">
    <property type="entry name" value="CyaE"/>
    <property type="match status" value="1"/>
</dbReference>
<evidence type="ECO:0000256" key="6">
    <source>
        <dbReference type="ARBA" id="ARBA00023136"/>
    </source>
</evidence>
<comment type="similarity">
    <text evidence="2">Belongs to the outer membrane factor (OMF) (TC 1.B.17) family.</text>
</comment>
<dbReference type="InterPro" id="IPR028351">
    <property type="entry name" value="CyaE"/>
</dbReference>
<accession>U7UFQ8</accession>
<gene>
    <name evidence="9" type="ORF">HMPREF1250_0852</name>
</gene>
<keyword evidence="4" id="KW-1134">Transmembrane beta strand</keyword>
<dbReference type="AlphaFoldDB" id="U7UFQ8"/>
<evidence type="ECO:0000256" key="1">
    <source>
        <dbReference type="ARBA" id="ARBA00004442"/>
    </source>
</evidence>
<evidence type="ECO:0000256" key="2">
    <source>
        <dbReference type="ARBA" id="ARBA00007613"/>
    </source>
</evidence>
<name>U7UFQ8_9FIRM</name>
<reference evidence="9 10" key="1">
    <citation type="submission" date="2013-09" db="EMBL/GenBank/DDBJ databases">
        <authorList>
            <person name="Durkin A.S."/>
            <person name="Haft D.R."/>
            <person name="McCorrison J."/>
            <person name="Torralba M."/>
            <person name="Gillis M."/>
            <person name="Haft D.H."/>
            <person name="Methe B."/>
            <person name="Sutton G."/>
            <person name="Nelson K.E."/>
        </authorList>
    </citation>
    <scope>NUCLEOTIDE SEQUENCE [LARGE SCALE GENOMIC DNA]</scope>
    <source>
        <strain evidence="9 10">BV3C16-1</strain>
    </source>
</reference>
<dbReference type="GO" id="GO:0015288">
    <property type="term" value="F:porin activity"/>
    <property type="evidence" value="ECO:0007669"/>
    <property type="project" value="TreeGrafter"/>
</dbReference>
<organism evidence="9 10">
    <name type="scientific">Megasphaera vaginalis</name>
    <name type="common">ex Srinivasan et al. 2021</name>
    <dbReference type="NCBI Taxonomy" id="1111454"/>
    <lineage>
        <taxon>Bacteria</taxon>
        <taxon>Bacillati</taxon>
        <taxon>Bacillota</taxon>
        <taxon>Negativicutes</taxon>
        <taxon>Veillonellales</taxon>
        <taxon>Veillonellaceae</taxon>
        <taxon>Megasphaera</taxon>
    </lineage>
</organism>
<feature type="chain" id="PRO_5038769563" evidence="8">
    <location>
        <begin position="25"/>
        <end position="523"/>
    </location>
</feature>
<evidence type="ECO:0000313" key="9">
    <source>
        <dbReference type="EMBL" id="ERT58180.1"/>
    </source>
</evidence>
<comment type="caution">
    <text evidence="9">The sequence shown here is derived from an EMBL/GenBank/DDBJ whole genome shotgun (WGS) entry which is preliminary data.</text>
</comment>